<dbReference type="InterPro" id="IPR050468">
    <property type="entry name" value="Cuticle_Struct_Prot"/>
</dbReference>
<feature type="compositionally biased region" description="Polar residues" evidence="3">
    <location>
        <begin position="55"/>
        <end position="83"/>
    </location>
</feature>
<comment type="caution">
    <text evidence="5">The sequence shown here is derived from an EMBL/GenBank/DDBJ whole genome shotgun (WGS) entry which is preliminary data.</text>
</comment>
<evidence type="ECO:0000256" key="1">
    <source>
        <dbReference type="ARBA" id="ARBA00022460"/>
    </source>
</evidence>
<feature type="compositionally biased region" description="Basic and acidic residues" evidence="3">
    <location>
        <begin position="254"/>
        <end position="269"/>
    </location>
</feature>
<dbReference type="PANTHER" id="PTHR10380:SF109">
    <property type="entry name" value="CUTICULAR PROTEIN 49AH"/>
    <property type="match status" value="1"/>
</dbReference>
<dbReference type="GO" id="GO:0062129">
    <property type="term" value="C:chitin-based extracellular matrix"/>
    <property type="evidence" value="ECO:0007669"/>
    <property type="project" value="TreeGrafter"/>
</dbReference>
<evidence type="ECO:0000313" key="5">
    <source>
        <dbReference type="EMBL" id="RZF33385.1"/>
    </source>
</evidence>
<feature type="compositionally biased region" description="Low complexity" evidence="3">
    <location>
        <begin position="99"/>
        <end position="134"/>
    </location>
</feature>
<accession>A0A482WIP2</accession>
<feature type="region of interest" description="Disordered" evidence="3">
    <location>
        <begin position="24"/>
        <end position="142"/>
    </location>
</feature>
<keyword evidence="1 2" id="KW-0193">Cuticle</keyword>
<dbReference type="PRINTS" id="PR00947">
    <property type="entry name" value="CUTICLE"/>
</dbReference>
<dbReference type="Proteomes" id="UP000291343">
    <property type="component" value="Unassembled WGS sequence"/>
</dbReference>
<dbReference type="GO" id="GO:0008010">
    <property type="term" value="F:structural constituent of chitin-based larval cuticle"/>
    <property type="evidence" value="ECO:0007669"/>
    <property type="project" value="TreeGrafter"/>
</dbReference>
<reference evidence="5 6" key="1">
    <citation type="journal article" date="2017" name="Gigascience">
        <title>Genome sequence of the small brown planthopper, Laodelphax striatellus.</title>
        <authorList>
            <person name="Zhu J."/>
            <person name="Jiang F."/>
            <person name="Wang X."/>
            <person name="Yang P."/>
            <person name="Bao Y."/>
            <person name="Zhao W."/>
            <person name="Wang W."/>
            <person name="Lu H."/>
            <person name="Wang Q."/>
            <person name="Cui N."/>
            <person name="Li J."/>
            <person name="Chen X."/>
            <person name="Luo L."/>
            <person name="Yu J."/>
            <person name="Kang L."/>
            <person name="Cui F."/>
        </authorList>
    </citation>
    <scope>NUCLEOTIDE SEQUENCE [LARGE SCALE GENOMIC DNA]</scope>
    <source>
        <strain evidence="5">Lst14</strain>
    </source>
</reference>
<feature type="signal peptide" evidence="4">
    <location>
        <begin position="1"/>
        <end position="19"/>
    </location>
</feature>
<evidence type="ECO:0000313" key="6">
    <source>
        <dbReference type="Proteomes" id="UP000291343"/>
    </source>
</evidence>
<dbReference type="PROSITE" id="PS00233">
    <property type="entry name" value="CHIT_BIND_RR_1"/>
    <property type="match status" value="1"/>
</dbReference>
<sequence length="283" mass="32077">MEIFANLGILLLLVSSVLAQQESQRLAPRQRPQQRRLKKVQQDEIQDTAEAQYPNIPQQFNSPNNYNRKYQTQDFGKSSQNGNFKFANAPPAPSPTPAAPHYSATPPFPQQQQQQQYQQQNQQYQQQNQQNQQYPVTSEPGRLDYVTPIPIIRFDKVQSNDGSYKASYETGNNIVAEETGFLKNVGIKDEEALVQHGSYSYTAPDGTLITVTYTADEGGFRAEGAHLPTPPPVPAEIQKSLDIIYEQIRLDAERVARGEKRPNQDGHYDPDEDNYPTQIKLRK</sequence>
<name>A0A482WIP2_LAOST</name>
<dbReference type="OrthoDB" id="7781803at2759"/>
<evidence type="ECO:0000256" key="4">
    <source>
        <dbReference type="SAM" id="SignalP"/>
    </source>
</evidence>
<evidence type="ECO:0000256" key="3">
    <source>
        <dbReference type="SAM" id="MobiDB-lite"/>
    </source>
</evidence>
<dbReference type="AlphaFoldDB" id="A0A482WIP2"/>
<dbReference type="EMBL" id="QKKF02034217">
    <property type="protein sequence ID" value="RZF33385.1"/>
    <property type="molecule type" value="Genomic_DNA"/>
</dbReference>
<keyword evidence="6" id="KW-1185">Reference proteome</keyword>
<dbReference type="STRING" id="195883.A0A482WIP2"/>
<dbReference type="Pfam" id="PF00379">
    <property type="entry name" value="Chitin_bind_4"/>
    <property type="match status" value="1"/>
</dbReference>
<feature type="chain" id="PRO_5019792134" evidence="4">
    <location>
        <begin position="20"/>
        <end position="283"/>
    </location>
</feature>
<dbReference type="PANTHER" id="PTHR10380">
    <property type="entry name" value="CUTICLE PROTEIN"/>
    <property type="match status" value="1"/>
</dbReference>
<keyword evidence="4" id="KW-0732">Signal</keyword>
<dbReference type="InterPro" id="IPR031311">
    <property type="entry name" value="CHIT_BIND_RR_consensus"/>
</dbReference>
<dbReference type="PROSITE" id="PS51155">
    <property type="entry name" value="CHIT_BIND_RR_2"/>
    <property type="match status" value="1"/>
</dbReference>
<gene>
    <name evidence="5" type="ORF">LSTR_LSTR011919</name>
</gene>
<protein>
    <submittedName>
        <fullName evidence="5">Uncharacterized protein</fullName>
    </submittedName>
</protein>
<feature type="region of interest" description="Disordered" evidence="3">
    <location>
        <begin position="254"/>
        <end position="283"/>
    </location>
</feature>
<dbReference type="InterPro" id="IPR000618">
    <property type="entry name" value="Insect_cuticle"/>
</dbReference>
<proteinExistence type="predicted"/>
<evidence type="ECO:0000256" key="2">
    <source>
        <dbReference type="PROSITE-ProRule" id="PRU00497"/>
    </source>
</evidence>
<dbReference type="InParanoid" id="A0A482WIP2"/>
<organism evidence="5 6">
    <name type="scientific">Laodelphax striatellus</name>
    <name type="common">Small brown planthopper</name>
    <name type="synonym">Delphax striatella</name>
    <dbReference type="NCBI Taxonomy" id="195883"/>
    <lineage>
        <taxon>Eukaryota</taxon>
        <taxon>Metazoa</taxon>
        <taxon>Ecdysozoa</taxon>
        <taxon>Arthropoda</taxon>
        <taxon>Hexapoda</taxon>
        <taxon>Insecta</taxon>
        <taxon>Pterygota</taxon>
        <taxon>Neoptera</taxon>
        <taxon>Paraneoptera</taxon>
        <taxon>Hemiptera</taxon>
        <taxon>Auchenorrhyncha</taxon>
        <taxon>Fulgoroidea</taxon>
        <taxon>Delphacidae</taxon>
        <taxon>Criomorphinae</taxon>
        <taxon>Laodelphax</taxon>
    </lineage>
</organism>